<dbReference type="Gene3D" id="2.60.120.200">
    <property type="match status" value="1"/>
</dbReference>
<dbReference type="Proteomes" id="UP000006906">
    <property type="component" value="Chromosome 9"/>
</dbReference>
<dbReference type="RefSeq" id="XP_001695272.2">
    <property type="nucleotide sequence ID" value="XM_001695220.3"/>
</dbReference>
<sequence>MLPIHRYRASRGGVASRLPPLRTLAAWTLGAIVLALSARSLLLTASVRQLADDFGPQASHCNGHDCHMHLVGSSQPLVWSTSSPQHLTGSLKGFDISKHGPATLRSSGSSSSGSWSFGAWVSLDGHLETAMDVTAMSYGSVSLKFAAPGVPYLVSNPNWPDTRRRFSLLTGIRGHCGDMSLPGRRTTSDEDAAMLCATTPGCQVFTRDIHSHTTVLCYSYYAAETHDANWHTGLLWDPPAFSRFEQAVAFGQWNYYLVTYSAAAGLLRLYKNGFLLADLTQQQQLAGLRPPAWLDLGASAARHWEARFPGRIANVQLWAEELQPNQAAMAMYGNLPQAAEGGPSQLLGAAPFGPWPDLPLPRSGWRPQYAAAAGGTGGSQRCSAAVVIPVTEADAQLGDLQTAAAQLQHYAGIGCEAHVYYVAYEPSVQHDPPPPPQKQQQQQQVPPAAATHQAWPNLREQLLAIGRGPGSSGSGPRIEVVEAPAQQGDTAGGLAAAWNAGVRAALEHIASAHPDVPYVMLAGAQQLPMDGWLAALVQQAEADPARVAGVHGKVIYPDGTVLSAGISFQVAYHPYLDRQAPGPVETHQGYPFNYEPIGQPYDTPAAGCSALLLRAALLRELVVDGALGDARLGGPGDWPCLDLSLRLRKRGQRLVVAPGSVLVSLAYNRTLDGQADGRALGAFLDAWGPQLEAEGAAALELNSTVTWVMHCGGSMGIEAANLVQHMEGRLRLRAQVQRGSPWCEHADVLQGTPRAFADRVGRLRQLSAYLPSDIYIHHKDYRQLAAWPWPPSNSSSYLIGRYMWEVDRVHTQWSQQMIHELDEVWVPSRWHADSCVAQGVPASKVFVVPESLDAALYNPDITDPVALPGRRRVAFLAVFKLEDRKGWQTLLTGYLKAFRNVSDVSLYIHTVTYPSLSYRRDWILDTMNNYLRGLNDTYLNSTSLYPTLSPGRPHIHVFGQHLSGAEMVRIYSSIDCYVLPSHGEGWGLPYLESMALGKPVIATGWSGMTEFLNPRVAYVLNYTLKPVHTSDPWFQGAKWAEPSESGLVAVLREAYANPHREAMGAAARAEVVAKYDNKAVGRSILQRLKEVSAQLAAGGPRQPRSLDISKDPVHIDLHMCALAPRLPRAVPPLGQAGAIRMAVATTWAPRPCGIATFTDALLRSLRPLLPAGSQVDVFPIILDLQMPTNLTDPYPPNAIRQYNYGDYVRAAAAINSGGYNVAMLQYEFGIFGGTHGSYATCFSKLLRVPVVSVIHTLSDNLPDEHHYNLQNLAGVSDSVVVMSPASRNKLGAYHGIPGGHVAVLPHGVPRVPQVNTAAVKASLNVTGRTVLITNGLIHPGKGIDLVLQALPEVVAAVPNVLYLVVGEPHPGCKQTCLDHYKHLQAMAAERNLTGSHVRFVTQFLDEDTMMRYIQAADVYVLPYRDRITTNSGTLSMAMAAGKVVVSTPFEHAAVALIGGRGVLFDFDNWRALRDALLGVLGDFPRQAALSKAAREYASGLEWSDVAAGYLRLLTNVTQSASMATA</sequence>
<dbReference type="PANTHER" id="PTHR46656:SF3">
    <property type="entry name" value="PUTATIVE-RELATED"/>
    <property type="match status" value="1"/>
</dbReference>
<proteinExistence type="predicted"/>
<dbReference type="InterPro" id="IPR013320">
    <property type="entry name" value="ConA-like_dom_sf"/>
</dbReference>
<dbReference type="Gene3D" id="3.90.550.10">
    <property type="entry name" value="Spore Coat Polysaccharide Biosynthesis Protein SpsA, Chain A"/>
    <property type="match status" value="1"/>
</dbReference>
<feature type="compositionally biased region" description="Low complexity" evidence="1">
    <location>
        <begin position="438"/>
        <end position="447"/>
    </location>
</feature>
<dbReference type="ExpressionAtlas" id="A0A2K3DCF1">
    <property type="expression patterns" value="baseline"/>
</dbReference>
<dbReference type="Gene3D" id="3.40.50.2000">
    <property type="entry name" value="Glycogen Phosphorylase B"/>
    <property type="match status" value="3"/>
</dbReference>
<dbReference type="SUPFAM" id="SSF49899">
    <property type="entry name" value="Concanavalin A-like lectins/glucanases"/>
    <property type="match status" value="1"/>
</dbReference>
<accession>A0A2K3DCF1</accession>
<organism evidence="2 3">
    <name type="scientific">Chlamydomonas reinhardtii</name>
    <name type="common">Chlamydomonas smithii</name>
    <dbReference type="NCBI Taxonomy" id="3055"/>
    <lineage>
        <taxon>Eukaryota</taxon>
        <taxon>Viridiplantae</taxon>
        <taxon>Chlorophyta</taxon>
        <taxon>core chlorophytes</taxon>
        <taxon>Chlorophyceae</taxon>
        <taxon>CS clade</taxon>
        <taxon>Chlamydomonadales</taxon>
        <taxon>Chlamydomonadaceae</taxon>
        <taxon>Chlamydomonas</taxon>
    </lineage>
</organism>
<dbReference type="Gramene" id="PNW78211">
    <property type="protein sequence ID" value="PNW78211"/>
    <property type="gene ID" value="CHLRE_09g386732v5"/>
</dbReference>
<dbReference type="STRING" id="3055.A0A2K3DCF1"/>
<evidence type="ECO:0000313" key="2">
    <source>
        <dbReference type="EMBL" id="PNW78211.1"/>
    </source>
</evidence>
<dbReference type="PANTHER" id="PTHR46656">
    <property type="entry name" value="PUTATIVE-RELATED"/>
    <property type="match status" value="1"/>
</dbReference>
<dbReference type="GeneID" id="5720835"/>
<gene>
    <name evidence="2" type="ORF">CHLRE_09g386732v5</name>
</gene>
<dbReference type="InParanoid" id="A0A2K3DCF1"/>
<dbReference type="PaxDb" id="3055-EDP01980"/>
<keyword evidence="3" id="KW-1185">Reference proteome</keyword>
<reference evidence="2 3" key="1">
    <citation type="journal article" date="2007" name="Science">
        <title>The Chlamydomonas genome reveals the evolution of key animal and plant functions.</title>
        <authorList>
            <person name="Merchant S.S."/>
            <person name="Prochnik S.E."/>
            <person name="Vallon O."/>
            <person name="Harris E.H."/>
            <person name="Karpowicz S.J."/>
            <person name="Witman G.B."/>
            <person name="Terry A."/>
            <person name="Salamov A."/>
            <person name="Fritz-Laylin L.K."/>
            <person name="Marechal-Drouard L."/>
            <person name="Marshall W.F."/>
            <person name="Qu L.H."/>
            <person name="Nelson D.R."/>
            <person name="Sanderfoot A.A."/>
            <person name="Spalding M.H."/>
            <person name="Kapitonov V.V."/>
            <person name="Ren Q."/>
            <person name="Ferris P."/>
            <person name="Lindquist E."/>
            <person name="Shapiro H."/>
            <person name="Lucas S.M."/>
            <person name="Grimwood J."/>
            <person name="Schmutz J."/>
            <person name="Cardol P."/>
            <person name="Cerutti H."/>
            <person name="Chanfreau G."/>
            <person name="Chen C.L."/>
            <person name="Cognat V."/>
            <person name="Croft M.T."/>
            <person name="Dent R."/>
            <person name="Dutcher S."/>
            <person name="Fernandez E."/>
            <person name="Fukuzawa H."/>
            <person name="Gonzalez-Ballester D."/>
            <person name="Gonzalez-Halphen D."/>
            <person name="Hallmann A."/>
            <person name="Hanikenne M."/>
            <person name="Hippler M."/>
            <person name="Inwood W."/>
            <person name="Jabbari K."/>
            <person name="Kalanon M."/>
            <person name="Kuras R."/>
            <person name="Lefebvre P.A."/>
            <person name="Lemaire S.D."/>
            <person name="Lobanov A.V."/>
            <person name="Lohr M."/>
            <person name="Manuell A."/>
            <person name="Meier I."/>
            <person name="Mets L."/>
            <person name="Mittag M."/>
            <person name="Mittelmeier T."/>
            <person name="Moroney J.V."/>
            <person name="Moseley J."/>
            <person name="Napoli C."/>
            <person name="Nedelcu A.M."/>
            <person name="Niyogi K."/>
            <person name="Novoselov S.V."/>
            <person name="Paulsen I.T."/>
            <person name="Pazour G."/>
            <person name="Purton S."/>
            <person name="Ral J.P."/>
            <person name="Riano-Pachon D.M."/>
            <person name="Riekhof W."/>
            <person name="Rymarquis L."/>
            <person name="Schroda M."/>
            <person name="Stern D."/>
            <person name="Umen J."/>
            <person name="Willows R."/>
            <person name="Wilson N."/>
            <person name="Zimmer S.L."/>
            <person name="Allmer J."/>
            <person name="Balk J."/>
            <person name="Bisova K."/>
            <person name="Chen C.J."/>
            <person name="Elias M."/>
            <person name="Gendler K."/>
            <person name="Hauser C."/>
            <person name="Lamb M.R."/>
            <person name="Ledford H."/>
            <person name="Long J.C."/>
            <person name="Minagawa J."/>
            <person name="Page M.D."/>
            <person name="Pan J."/>
            <person name="Pootakham W."/>
            <person name="Roje S."/>
            <person name="Rose A."/>
            <person name="Stahlberg E."/>
            <person name="Terauchi A.M."/>
            <person name="Yang P."/>
            <person name="Ball S."/>
            <person name="Bowler C."/>
            <person name="Dieckmann C.L."/>
            <person name="Gladyshev V.N."/>
            <person name="Green P."/>
            <person name="Jorgensen R."/>
            <person name="Mayfield S."/>
            <person name="Mueller-Roeber B."/>
            <person name="Rajamani S."/>
            <person name="Sayre R.T."/>
            <person name="Brokstein P."/>
            <person name="Dubchak I."/>
            <person name="Goodstein D."/>
            <person name="Hornick L."/>
            <person name="Huang Y.W."/>
            <person name="Jhaveri J."/>
            <person name="Luo Y."/>
            <person name="Martinez D."/>
            <person name="Ngau W.C."/>
            <person name="Otillar B."/>
            <person name="Poliakov A."/>
            <person name="Porter A."/>
            <person name="Szajkowski L."/>
            <person name="Werner G."/>
            <person name="Zhou K."/>
            <person name="Grigoriev I.V."/>
            <person name="Rokhsar D.S."/>
            <person name="Grossman A.R."/>
        </authorList>
    </citation>
    <scope>NUCLEOTIDE SEQUENCE [LARGE SCALE GENOMIC DNA]</scope>
    <source>
        <strain evidence="3">CC-503</strain>
    </source>
</reference>
<dbReference type="CDD" id="cd03822">
    <property type="entry name" value="GT4_mannosyltransferase-like"/>
    <property type="match status" value="1"/>
</dbReference>
<dbReference type="OMA" id="AETHDAN"/>
<dbReference type="SUPFAM" id="SSF53448">
    <property type="entry name" value="Nucleotide-diphospho-sugar transferases"/>
    <property type="match status" value="1"/>
</dbReference>
<dbReference type="EMBL" id="CM008970">
    <property type="protein sequence ID" value="PNW78211.1"/>
    <property type="molecule type" value="Genomic_DNA"/>
</dbReference>
<dbReference type="InterPro" id="IPR029044">
    <property type="entry name" value="Nucleotide-diphossugar_trans"/>
</dbReference>
<dbReference type="Pfam" id="PF13692">
    <property type="entry name" value="Glyco_trans_1_4"/>
    <property type="match status" value="2"/>
</dbReference>
<name>A0A2K3DCF1_CHLRE</name>
<feature type="region of interest" description="Disordered" evidence="1">
    <location>
        <begin position="426"/>
        <end position="452"/>
    </location>
</feature>
<dbReference type="KEGG" id="cre:CHLRE_09g386732v5"/>
<evidence type="ECO:0000313" key="3">
    <source>
        <dbReference type="Proteomes" id="UP000006906"/>
    </source>
</evidence>
<dbReference type="SUPFAM" id="SSF53756">
    <property type="entry name" value="UDP-Glycosyltransferase/glycogen phosphorylase"/>
    <property type="match status" value="2"/>
</dbReference>
<evidence type="ECO:0000256" key="1">
    <source>
        <dbReference type="SAM" id="MobiDB-lite"/>
    </source>
</evidence>
<protein>
    <submittedName>
        <fullName evidence="2">Uncharacterized protein</fullName>
    </submittedName>
</protein>
<dbReference type="OrthoDB" id="2193793at2759"/>